<dbReference type="Proteomes" id="UP001157418">
    <property type="component" value="Unassembled WGS sequence"/>
</dbReference>
<evidence type="ECO:0000313" key="8">
    <source>
        <dbReference type="Proteomes" id="UP001157418"/>
    </source>
</evidence>
<dbReference type="SUPFAM" id="SSF57802">
    <property type="entry name" value="Rubredoxin-like"/>
    <property type="match status" value="1"/>
</dbReference>
<dbReference type="PROSITE" id="PS50903">
    <property type="entry name" value="RUBREDOXIN_LIKE"/>
    <property type="match status" value="1"/>
</dbReference>
<keyword evidence="8" id="KW-1185">Reference proteome</keyword>
<dbReference type="InterPro" id="IPR024935">
    <property type="entry name" value="Rubredoxin_dom"/>
</dbReference>
<evidence type="ECO:0000256" key="1">
    <source>
        <dbReference type="ARBA" id="ARBA00022448"/>
    </source>
</evidence>
<keyword evidence="2" id="KW-0479">Metal-binding</keyword>
<dbReference type="AlphaFoldDB" id="A0AAU9N6B0"/>
<accession>A0AAU9N6B0</accession>
<dbReference type="GO" id="GO:0009055">
    <property type="term" value="F:electron transfer activity"/>
    <property type="evidence" value="ECO:0007669"/>
    <property type="project" value="TreeGrafter"/>
</dbReference>
<feature type="non-terminal residue" evidence="7">
    <location>
        <position position="1"/>
    </location>
</feature>
<comment type="caution">
    <text evidence="7">The sequence shown here is derived from an EMBL/GenBank/DDBJ whole genome shotgun (WGS) entry which is preliminary data.</text>
</comment>
<dbReference type="GO" id="GO:0005506">
    <property type="term" value="F:iron ion binding"/>
    <property type="evidence" value="ECO:0007669"/>
    <property type="project" value="InterPro"/>
</dbReference>
<evidence type="ECO:0000256" key="3">
    <source>
        <dbReference type="ARBA" id="ARBA00022982"/>
    </source>
</evidence>
<dbReference type="EMBL" id="CAKMRJ010003462">
    <property type="protein sequence ID" value="CAH1434352.1"/>
    <property type="molecule type" value="Genomic_DNA"/>
</dbReference>
<gene>
    <name evidence="7" type="ORF">LVIROSA_LOCUS20877</name>
</gene>
<dbReference type="CDD" id="cd00730">
    <property type="entry name" value="rubredoxin"/>
    <property type="match status" value="1"/>
</dbReference>
<dbReference type="GO" id="GO:0009507">
    <property type="term" value="C:chloroplast"/>
    <property type="evidence" value="ECO:0007669"/>
    <property type="project" value="TreeGrafter"/>
</dbReference>
<reference evidence="7 8" key="1">
    <citation type="submission" date="2022-01" db="EMBL/GenBank/DDBJ databases">
        <authorList>
            <person name="Xiong W."/>
            <person name="Schranz E."/>
        </authorList>
    </citation>
    <scope>NUCLEOTIDE SEQUENCE [LARGE SCALE GENOMIC DNA]</scope>
</reference>
<keyword evidence="5" id="KW-0812">Transmembrane</keyword>
<dbReference type="Pfam" id="PF00301">
    <property type="entry name" value="Rubredoxin"/>
    <property type="match status" value="1"/>
</dbReference>
<evidence type="ECO:0000313" key="7">
    <source>
        <dbReference type="EMBL" id="CAH1434352.1"/>
    </source>
</evidence>
<keyword evidence="1" id="KW-0813">Transport</keyword>
<dbReference type="PANTHER" id="PTHR47627:SF1">
    <property type="entry name" value="RUBREDOXIN-1-RELATED"/>
    <property type="match status" value="1"/>
</dbReference>
<proteinExistence type="predicted"/>
<keyword evidence="5" id="KW-0472">Membrane</keyword>
<dbReference type="InterPro" id="IPR024934">
    <property type="entry name" value="Rubredoxin-like_dom"/>
</dbReference>
<keyword evidence="3" id="KW-0249">Electron transport</keyword>
<feature type="domain" description="Rubredoxin-like" evidence="6">
    <location>
        <begin position="39"/>
        <end position="90"/>
    </location>
</feature>
<evidence type="ECO:0000256" key="2">
    <source>
        <dbReference type="ARBA" id="ARBA00022723"/>
    </source>
</evidence>
<dbReference type="InterPro" id="IPR050526">
    <property type="entry name" value="Rubredoxin_ET"/>
</dbReference>
<keyword evidence="5" id="KW-1133">Transmembrane helix</keyword>
<dbReference type="Gene3D" id="2.20.28.10">
    <property type="match status" value="1"/>
</dbReference>
<evidence type="ECO:0000259" key="6">
    <source>
        <dbReference type="PROSITE" id="PS50903"/>
    </source>
</evidence>
<feature type="transmembrane region" description="Helical" evidence="5">
    <location>
        <begin position="117"/>
        <end position="139"/>
    </location>
</feature>
<organism evidence="7 8">
    <name type="scientific">Lactuca virosa</name>
    <dbReference type="NCBI Taxonomy" id="75947"/>
    <lineage>
        <taxon>Eukaryota</taxon>
        <taxon>Viridiplantae</taxon>
        <taxon>Streptophyta</taxon>
        <taxon>Embryophyta</taxon>
        <taxon>Tracheophyta</taxon>
        <taxon>Spermatophyta</taxon>
        <taxon>Magnoliopsida</taxon>
        <taxon>eudicotyledons</taxon>
        <taxon>Gunneridae</taxon>
        <taxon>Pentapetalae</taxon>
        <taxon>asterids</taxon>
        <taxon>campanulids</taxon>
        <taxon>Asterales</taxon>
        <taxon>Asteraceae</taxon>
        <taxon>Cichorioideae</taxon>
        <taxon>Cichorieae</taxon>
        <taxon>Lactucinae</taxon>
        <taxon>Lactuca</taxon>
    </lineage>
</organism>
<evidence type="ECO:0000256" key="4">
    <source>
        <dbReference type="ARBA" id="ARBA00023004"/>
    </source>
</evidence>
<keyword evidence="4" id="KW-0408">Iron</keyword>
<dbReference type="PANTHER" id="PTHR47627">
    <property type="entry name" value="RUBREDOXIN"/>
    <property type="match status" value="1"/>
</dbReference>
<dbReference type="GO" id="GO:0043448">
    <property type="term" value="P:alkane catabolic process"/>
    <property type="evidence" value="ECO:0007669"/>
    <property type="project" value="TreeGrafter"/>
</dbReference>
<sequence length="171" mass="19122">SIDVSKEDKPILDPPTESVETTKEFNKRILEEKFAVLNAGIFECQSCGYLYKEAAGDPSYPIAPGLSFDKLSDDWRYPTCGAAQTLFQSKSVGDCEVRSESTVWFWGNTLTSGQKAILIYSSLFFFFVLFLSEVNAKYFEFRRGGKTRKNGEEDGVVAGTFYEEGGVVFGY</sequence>
<evidence type="ECO:0000256" key="5">
    <source>
        <dbReference type="SAM" id="Phobius"/>
    </source>
</evidence>
<dbReference type="PRINTS" id="PR00163">
    <property type="entry name" value="RUBREDOXIN"/>
</dbReference>
<protein>
    <recommendedName>
        <fullName evidence="6">Rubredoxin-like domain-containing protein</fullName>
    </recommendedName>
</protein>
<name>A0AAU9N6B0_9ASTR</name>